<comment type="similarity">
    <text evidence="1 6 7">Belongs to the acetokinase family.</text>
</comment>
<organism evidence="8 9">
    <name type="scientific">Companilactobacillus alimentarius DSM 20249</name>
    <dbReference type="NCBI Taxonomy" id="1423720"/>
    <lineage>
        <taxon>Bacteria</taxon>
        <taxon>Bacillati</taxon>
        <taxon>Bacillota</taxon>
        <taxon>Bacilli</taxon>
        <taxon>Lactobacillales</taxon>
        <taxon>Lactobacillaceae</taxon>
        <taxon>Companilactobacillus</taxon>
    </lineage>
</organism>
<evidence type="ECO:0000256" key="6">
    <source>
        <dbReference type="HAMAP-Rule" id="MF_00020"/>
    </source>
</evidence>
<evidence type="ECO:0000256" key="7">
    <source>
        <dbReference type="RuleBase" id="RU003835"/>
    </source>
</evidence>
<dbReference type="UniPathway" id="UPA00340">
    <property type="reaction ID" value="UER00458"/>
</dbReference>
<dbReference type="InterPro" id="IPR000890">
    <property type="entry name" value="Aliphatic_acid_kin_short-chain"/>
</dbReference>
<dbReference type="GO" id="GO:0000287">
    <property type="term" value="F:magnesium ion binding"/>
    <property type="evidence" value="ECO:0007669"/>
    <property type="project" value="UniProtKB-UniRule"/>
</dbReference>
<evidence type="ECO:0000256" key="1">
    <source>
        <dbReference type="ARBA" id="ARBA00008748"/>
    </source>
</evidence>
<evidence type="ECO:0000313" key="8">
    <source>
        <dbReference type="EMBL" id="AUI72043.1"/>
    </source>
</evidence>
<evidence type="ECO:0000256" key="5">
    <source>
        <dbReference type="ARBA" id="ARBA00022840"/>
    </source>
</evidence>
<gene>
    <name evidence="6" type="primary">ackA</name>
    <name evidence="8" type="ORF">LA20249_07570</name>
</gene>
<evidence type="ECO:0000256" key="4">
    <source>
        <dbReference type="ARBA" id="ARBA00022777"/>
    </source>
</evidence>
<dbReference type="PANTHER" id="PTHR21060">
    <property type="entry name" value="ACETATE KINASE"/>
    <property type="match status" value="1"/>
</dbReference>
<dbReference type="EC" id="2.7.2.1" evidence="6"/>
<keyword evidence="6" id="KW-0479">Metal-binding</keyword>
<dbReference type="PANTHER" id="PTHR21060:SF15">
    <property type="entry name" value="ACETATE KINASE-RELATED"/>
    <property type="match status" value="1"/>
</dbReference>
<comment type="catalytic activity">
    <reaction evidence="6">
        <text>acetate + ATP = acetyl phosphate + ADP</text>
        <dbReference type="Rhea" id="RHEA:11352"/>
        <dbReference type="ChEBI" id="CHEBI:22191"/>
        <dbReference type="ChEBI" id="CHEBI:30089"/>
        <dbReference type="ChEBI" id="CHEBI:30616"/>
        <dbReference type="ChEBI" id="CHEBI:456216"/>
        <dbReference type="EC" id="2.7.2.1"/>
    </reaction>
</comment>
<dbReference type="EMBL" id="CP018867">
    <property type="protein sequence ID" value="AUI72043.1"/>
    <property type="molecule type" value="Genomic_DNA"/>
</dbReference>
<comment type="function">
    <text evidence="6">Catalyzes the formation of acetyl phosphate from acetate and ATP. Can also catalyze the reverse reaction.</text>
</comment>
<dbReference type="Pfam" id="PF00871">
    <property type="entry name" value="Acetate_kinase"/>
    <property type="match status" value="1"/>
</dbReference>
<dbReference type="CDD" id="cd24010">
    <property type="entry name" value="ASKHA_NBD_AcK_PK"/>
    <property type="match status" value="1"/>
</dbReference>
<feature type="binding site" evidence="6">
    <location>
        <position position="382"/>
    </location>
    <ligand>
        <name>Mg(2+)</name>
        <dbReference type="ChEBI" id="CHEBI:18420"/>
    </ligand>
</feature>
<keyword evidence="2 6" id="KW-0808">Transferase</keyword>
<comment type="caution">
    <text evidence="6">Lacks conserved residue(s) required for the propagation of feature annotation.</text>
</comment>
<dbReference type="NCBIfam" id="TIGR00016">
    <property type="entry name" value="ackA"/>
    <property type="match status" value="1"/>
</dbReference>
<keyword evidence="9" id="KW-1185">Reference proteome</keyword>
<dbReference type="PROSITE" id="PS01076">
    <property type="entry name" value="ACETATE_KINASE_2"/>
    <property type="match status" value="1"/>
</dbReference>
<evidence type="ECO:0000256" key="3">
    <source>
        <dbReference type="ARBA" id="ARBA00022741"/>
    </source>
</evidence>
<feature type="active site" description="Proton donor/acceptor" evidence="6">
    <location>
        <position position="146"/>
    </location>
</feature>
<dbReference type="PRINTS" id="PR00471">
    <property type="entry name" value="ACETATEKNASE"/>
</dbReference>
<keyword evidence="6" id="KW-0460">Magnesium</keyword>
<dbReference type="InterPro" id="IPR043129">
    <property type="entry name" value="ATPase_NBD"/>
</dbReference>
<keyword evidence="4 6" id="KW-0418">Kinase</keyword>
<dbReference type="STRING" id="1423720.FC67_GL001330"/>
<reference evidence="8 9" key="1">
    <citation type="submission" date="2016-12" db="EMBL/GenBank/DDBJ databases">
        <title>The whole genome sequencing and assembly of Lactobacillus alimentarius DSM 20249T strain.</title>
        <authorList>
            <person name="Lee Y.-J."/>
            <person name="Yi H."/>
            <person name="Bahn Y.-S."/>
            <person name="Kim J.F."/>
            <person name="Lee D.-W."/>
        </authorList>
    </citation>
    <scope>NUCLEOTIDE SEQUENCE [LARGE SCALE GENOMIC DNA]</scope>
    <source>
        <strain evidence="8 9">DSM 20249</strain>
    </source>
</reference>
<feature type="binding site" evidence="6">
    <location>
        <position position="15"/>
    </location>
    <ligand>
        <name>ATP</name>
        <dbReference type="ChEBI" id="CHEBI:30616"/>
    </ligand>
</feature>
<dbReference type="PROSITE" id="PS01075">
    <property type="entry name" value="ACETATE_KINASE_1"/>
    <property type="match status" value="1"/>
</dbReference>
<dbReference type="GO" id="GO:0005524">
    <property type="term" value="F:ATP binding"/>
    <property type="evidence" value="ECO:0007669"/>
    <property type="project" value="UniProtKB-KW"/>
</dbReference>
<dbReference type="AlphaFoldDB" id="A0A2K9HNZ3"/>
<dbReference type="KEGG" id="lali:LA20249_07570"/>
<feature type="site" description="Transition state stabilizer" evidence="6">
    <location>
        <position position="239"/>
    </location>
</feature>
<name>A0A2K9HNZ3_9LACO</name>
<feature type="binding site" evidence="6">
    <location>
        <begin position="282"/>
        <end position="284"/>
    </location>
    <ligand>
        <name>ATP</name>
        <dbReference type="ChEBI" id="CHEBI:30616"/>
    </ligand>
</feature>
<dbReference type="InterPro" id="IPR004372">
    <property type="entry name" value="Ac/propionate_kinase"/>
</dbReference>
<comment type="pathway">
    <text evidence="6">Metabolic intermediate biosynthesis; acetyl-CoA biosynthesis; acetyl-CoA from acetate: step 1/2.</text>
</comment>
<feature type="binding site" evidence="6">
    <location>
        <begin position="206"/>
        <end position="210"/>
    </location>
    <ligand>
        <name>ATP</name>
        <dbReference type="ChEBI" id="CHEBI:30616"/>
    </ligand>
</feature>
<dbReference type="GO" id="GO:0006083">
    <property type="term" value="P:acetate metabolic process"/>
    <property type="evidence" value="ECO:0007669"/>
    <property type="project" value="TreeGrafter"/>
</dbReference>
<feature type="binding site" evidence="6">
    <location>
        <position position="89"/>
    </location>
    <ligand>
        <name>substrate</name>
    </ligand>
</feature>
<comment type="subcellular location">
    <subcellularLocation>
        <location evidence="6">Cytoplasm</location>
    </subcellularLocation>
</comment>
<evidence type="ECO:0000256" key="2">
    <source>
        <dbReference type="ARBA" id="ARBA00022679"/>
    </source>
</evidence>
<dbReference type="GO" id="GO:0006085">
    <property type="term" value="P:acetyl-CoA biosynthetic process"/>
    <property type="evidence" value="ECO:0007669"/>
    <property type="project" value="UniProtKB-UniRule"/>
</dbReference>
<dbReference type="RefSeq" id="WP_057737249.1">
    <property type="nucleotide sequence ID" value="NZ_AZDQ01000005.1"/>
</dbReference>
<dbReference type="GO" id="GO:0005737">
    <property type="term" value="C:cytoplasm"/>
    <property type="evidence" value="ECO:0007669"/>
    <property type="project" value="UniProtKB-SubCell"/>
</dbReference>
<keyword evidence="5 6" id="KW-0067">ATP-binding</keyword>
<dbReference type="HAMAP" id="MF_00020">
    <property type="entry name" value="Acetate_kinase"/>
    <property type="match status" value="1"/>
</dbReference>
<comment type="cofactor">
    <cofactor evidence="6">
        <name>Mg(2+)</name>
        <dbReference type="ChEBI" id="CHEBI:18420"/>
    </cofactor>
    <cofactor evidence="6">
        <name>Mn(2+)</name>
        <dbReference type="ChEBI" id="CHEBI:29035"/>
    </cofactor>
    <text evidence="6">Mg(2+). Can also accept Mn(2+).</text>
</comment>
<dbReference type="OrthoDB" id="9802453at2"/>
<keyword evidence="3 6" id="KW-0547">Nucleotide-binding</keyword>
<dbReference type="GO" id="GO:0008776">
    <property type="term" value="F:acetate kinase activity"/>
    <property type="evidence" value="ECO:0007669"/>
    <property type="project" value="UniProtKB-UniRule"/>
</dbReference>
<dbReference type="Gene3D" id="3.30.420.40">
    <property type="match status" value="2"/>
</dbReference>
<accession>A0A2K9HNZ3</accession>
<dbReference type="InterPro" id="IPR023865">
    <property type="entry name" value="Aliphatic_acid_kinase_CS"/>
</dbReference>
<dbReference type="SUPFAM" id="SSF53067">
    <property type="entry name" value="Actin-like ATPase domain"/>
    <property type="match status" value="2"/>
</dbReference>
<keyword evidence="6" id="KW-0963">Cytoplasm</keyword>
<dbReference type="Proteomes" id="UP000234653">
    <property type="component" value="Chromosome"/>
</dbReference>
<comment type="subunit">
    <text evidence="6">Homodimer.</text>
</comment>
<sequence>MSKVLIVNSGSSTFKWKLYNLPDEEIVAEGMVDRLGQSNSVFELKYNGKKIRKDEAILTHEAAVQETLQMLISSRAIESYDEISRVGHRIVAGGTIFKDSVVVTPQVIQQISDLSELAPLHNPSQVAGIKAFEKLLPGVTQVAAFDTSFHQTMKPVNYLYSIPYEYYEKYGARKFGAQGISHRYVSQKAAEFLHKPIEDLKIISCHLGSGASIDAIDGGKSVDTSMGFTPESGLTMSSRAGDIDPSLVAYLMKKLNIKDVDEMVDILNNKSGLLGISGVSPDLRDLISTRETNSRSELAIQIYVNRIVKYIGSYISLLNGVDAIIFTAGTGARNAEIRAKIMEHFSYLGIRIDEQANESGTGIHRISSKQSSAEVLVVPTNEELMILKDVVRLTGDQDSEQDTDDEIEAAGMAYLY</sequence>
<protein>
    <recommendedName>
        <fullName evidence="6">Acetate kinase</fullName>
        <ecNumber evidence="6">2.7.2.1</ecNumber>
    </recommendedName>
    <alternativeName>
        <fullName evidence="6">Acetokinase</fullName>
    </alternativeName>
</protein>
<feature type="binding site" evidence="6">
    <location>
        <position position="8"/>
    </location>
    <ligand>
        <name>Mg(2+)</name>
        <dbReference type="ChEBI" id="CHEBI:18420"/>
    </ligand>
</feature>
<dbReference type="PIRSF" id="PIRSF000722">
    <property type="entry name" value="Acetate_prop_kin"/>
    <property type="match status" value="1"/>
</dbReference>
<proteinExistence type="inferred from homology"/>
<evidence type="ECO:0000313" key="9">
    <source>
        <dbReference type="Proteomes" id="UP000234653"/>
    </source>
</evidence>